<dbReference type="Proteomes" id="UP000799779">
    <property type="component" value="Unassembled WGS sequence"/>
</dbReference>
<sequence>MSRVHQTSMSYHAEVSNVPHVLNSGKVRVHRGYISVPCDQGFSLIRLFPDFSVSVLSRPSVLHHQALDVKVSQPATTVILVNIIYMLLLCAMRECVHLFKAKHSTPRCGGYIRFYIDHHPCGSTFNSAGRSRSCFYWISTPASLKFGLMCIWLFR</sequence>
<proteinExistence type="predicted"/>
<evidence type="ECO:0000313" key="2">
    <source>
        <dbReference type="Proteomes" id="UP000799779"/>
    </source>
</evidence>
<evidence type="ECO:0000313" key="1">
    <source>
        <dbReference type="EMBL" id="KAF2001078.1"/>
    </source>
</evidence>
<dbReference type="AlphaFoldDB" id="A0A6A5WJ86"/>
<reference evidence="1" key="1">
    <citation type="journal article" date="2020" name="Stud. Mycol.">
        <title>101 Dothideomycetes genomes: a test case for predicting lifestyles and emergence of pathogens.</title>
        <authorList>
            <person name="Haridas S."/>
            <person name="Albert R."/>
            <person name="Binder M."/>
            <person name="Bloem J."/>
            <person name="Labutti K."/>
            <person name="Salamov A."/>
            <person name="Andreopoulos B."/>
            <person name="Baker S."/>
            <person name="Barry K."/>
            <person name="Bills G."/>
            <person name="Bluhm B."/>
            <person name="Cannon C."/>
            <person name="Castanera R."/>
            <person name="Culley D."/>
            <person name="Daum C."/>
            <person name="Ezra D."/>
            <person name="Gonzalez J."/>
            <person name="Henrissat B."/>
            <person name="Kuo A."/>
            <person name="Liang C."/>
            <person name="Lipzen A."/>
            <person name="Lutzoni F."/>
            <person name="Magnuson J."/>
            <person name="Mondo S."/>
            <person name="Nolan M."/>
            <person name="Ohm R."/>
            <person name="Pangilinan J."/>
            <person name="Park H.-J."/>
            <person name="Ramirez L."/>
            <person name="Alfaro M."/>
            <person name="Sun H."/>
            <person name="Tritt A."/>
            <person name="Yoshinaga Y."/>
            <person name="Zwiers L.-H."/>
            <person name="Turgeon B."/>
            <person name="Goodwin S."/>
            <person name="Spatafora J."/>
            <person name="Crous P."/>
            <person name="Grigoriev I."/>
        </authorList>
    </citation>
    <scope>NUCLEOTIDE SEQUENCE</scope>
    <source>
        <strain evidence="1">CBS 123094</strain>
    </source>
</reference>
<accession>A0A6A5WJ86</accession>
<gene>
    <name evidence="1" type="ORF">P154DRAFT_187380</name>
</gene>
<keyword evidence="2" id="KW-1185">Reference proteome</keyword>
<dbReference type="EMBL" id="ML977585">
    <property type="protein sequence ID" value="KAF2001078.1"/>
    <property type="molecule type" value="Genomic_DNA"/>
</dbReference>
<protein>
    <submittedName>
        <fullName evidence="1">Uncharacterized protein</fullName>
    </submittedName>
</protein>
<organism evidence="1 2">
    <name type="scientific">Amniculicola lignicola CBS 123094</name>
    <dbReference type="NCBI Taxonomy" id="1392246"/>
    <lineage>
        <taxon>Eukaryota</taxon>
        <taxon>Fungi</taxon>
        <taxon>Dikarya</taxon>
        <taxon>Ascomycota</taxon>
        <taxon>Pezizomycotina</taxon>
        <taxon>Dothideomycetes</taxon>
        <taxon>Pleosporomycetidae</taxon>
        <taxon>Pleosporales</taxon>
        <taxon>Amniculicolaceae</taxon>
        <taxon>Amniculicola</taxon>
    </lineage>
</organism>
<name>A0A6A5WJ86_9PLEO</name>